<dbReference type="PANTHER" id="PTHR45835:SF99">
    <property type="entry name" value="CHROMO DOMAIN-CONTAINING PROTEIN-RELATED"/>
    <property type="match status" value="1"/>
</dbReference>
<dbReference type="PANTHER" id="PTHR45835">
    <property type="entry name" value="YALI0A06105P"/>
    <property type="match status" value="1"/>
</dbReference>
<name>A0A699IC11_TANCI</name>
<protein>
    <recommendedName>
        <fullName evidence="2">Reverse transcriptase domain-containing protein</fullName>
    </recommendedName>
</protein>
<evidence type="ECO:0008006" key="2">
    <source>
        <dbReference type="Google" id="ProtNLM"/>
    </source>
</evidence>
<accession>A0A699IC11</accession>
<evidence type="ECO:0000313" key="1">
    <source>
        <dbReference type="EMBL" id="GEZ44925.1"/>
    </source>
</evidence>
<comment type="caution">
    <text evidence="1">The sequence shown here is derived from an EMBL/GenBank/DDBJ whole genome shotgun (WGS) entry which is preliminary data.</text>
</comment>
<dbReference type="EMBL" id="BKCJ010280267">
    <property type="protein sequence ID" value="GEZ44925.1"/>
    <property type="molecule type" value="Genomic_DNA"/>
</dbReference>
<organism evidence="1">
    <name type="scientific">Tanacetum cinerariifolium</name>
    <name type="common">Dalmatian daisy</name>
    <name type="synonym">Chrysanthemum cinerariifolium</name>
    <dbReference type="NCBI Taxonomy" id="118510"/>
    <lineage>
        <taxon>Eukaryota</taxon>
        <taxon>Viridiplantae</taxon>
        <taxon>Streptophyta</taxon>
        <taxon>Embryophyta</taxon>
        <taxon>Tracheophyta</taxon>
        <taxon>Spermatophyta</taxon>
        <taxon>Magnoliopsida</taxon>
        <taxon>eudicotyledons</taxon>
        <taxon>Gunneridae</taxon>
        <taxon>Pentapetalae</taxon>
        <taxon>asterids</taxon>
        <taxon>campanulids</taxon>
        <taxon>Asterales</taxon>
        <taxon>Asteraceae</taxon>
        <taxon>Asteroideae</taxon>
        <taxon>Anthemideae</taxon>
        <taxon>Anthemidinae</taxon>
        <taxon>Tanacetum</taxon>
    </lineage>
</organism>
<gene>
    <name evidence="1" type="ORF">Tci_516898</name>
</gene>
<reference evidence="1" key="1">
    <citation type="journal article" date="2019" name="Sci. Rep.">
        <title>Draft genome of Tanacetum cinerariifolium, the natural source of mosquito coil.</title>
        <authorList>
            <person name="Yamashiro T."/>
            <person name="Shiraishi A."/>
            <person name="Satake H."/>
            <person name="Nakayama K."/>
        </authorList>
    </citation>
    <scope>NUCLEOTIDE SEQUENCE</scope>
</reference>
<dbReference type="AlphaFoldDB" id="A0A699IC11"/>
<sequence>MSRGLDQQMEKRDGGGLYFLDRIWTLMVGDVRTLIMEEAHATKYFVRPRVKDEHQRSSGLLPQPEIPGWKWEKERLTMDSKSKLSRSSSGCDAIWVIVDRLTKLSYFLAIRKEYKMELLARLFVYEAVARHRVYVTSIPNSDGMYIEVLTRDVEVVRNAKIGKSSLIGPELVLETKNKVVLIKEKLKATRDLQKSYADKRRKPLEFEVGDRVLLKVSPWKGVVRFGKKDEIKVDKTLCFIEEPAEIMDRKIKNLKRRKIVIVKVRWNSKRGPEFTWEHEDQMRIKYPQLFMDIVVEPTS</sequence>
<proteinExistence type="predicted"/>